<organism evidence="3 4">
    <name type="scientific">Nocardioides panacis</name>
    <dbReference type="NCBI Taxonomy" id="2849501"/>
    <lineage>
        <taxon>Bacteria</taxon>
        <taxon>Bacillati</taxon>
        <taxon>Actinomycetota</taxon>
        <taxon>Actinomycetes</taxon>
        <taxon>Propionibacteriales</taxon>
        <taxon>Nocardioidaceae</taxon>
        <taxon>Nocardioides</taxon>
    </lineage>
</organism>
<evidence type="ECO:0000259" key="2">
    <source>
        <dbReference type="PROSITE" id="PS51762"/>
    </source>
</evidence>
<dbReference type="Pfam" id="PF00722">
    <property type="entry name" value="Glyco_hydro_16"/>
    <property type="match status" value="1"/>
</dbReference>
<evidence type="ECO:0000313" key="3">
    <source>
        <dbReference type="EMBL" id="QWZ09225.1"/>
    </source>
</evidence>
<dbReference type="InterPro" id="IPR000757">
    <property type="entry name" value="Beta-glucanase-like"/>
</dbReference>
<dbReference type="GO" id="GO:0005975">
    <property type="term" value="P:carbohydrate metabolic process"/>
    <property type="evidence" value="ECO:0007669"/>
    <property type="project" value="InterPro"/>
</dbReference>
<accession>A0A975T1C4</accession>
<dbReference type="PROSITE" id="PS51762">
    <property type="entry name" value="GH16_2"/>
    <property type="match status" value="1"/>
</dbReference>
<dbReference type="PANTHER" id="PTHR10963">
    <property type="entry name" value="GLYCOSYL HYDROLASE-RELATED"/>
    <property type="match status" value="1"/>
</dbReference>
<sequence length="391" mass="42345">MAAEGLRRLLTARPVRPVVLGVLVALVAVLLGSVLLGPGSGAPLPAGGGIARLRAEILPPVAQPGARPASADRATTVVEVESEARWGGEQVTLQRRNLGTWFDLVTAPLGRSGTVAIPAPAPDGDRNTLLRVVATDRRSVRSARLSYDDWQLAFDDEFTGEALDPAKWGYRQLGLLNPDSDRSKSESSADAVAVRNGTLRLMAKKNPAVPGQFLNGHISTETTYSFTYGLAAARIKFHKPRGMHGSFWLQSPVFGAVPGDAKISGAEIDTVEYFGSTYPDGGLASFAYHLGKDGRSVKVGGLLKRASANLPPDDAWWKRYHVFSVEWNADSYVFRIDGRETLRVSQHISGVPEFLVLSLLSSDWELKDLARSALPASMKVDWVRVWQPTPR</sequence>
<dbReference type="EMBL" id="CP077062">
    <property type="protein sequence ID" value="QWZ09225.1"/>
    <property type="molecule type" value="Genomic_DNA"/>
</dbReference>
<evidence type="ECO:0000256" key="1">
    <source>
        <dbReference type="ARBA" id="ARBA00006865"/>
    </source>
</evidence>
<name>A0A975T1C4_9ACTN</name>
<evidence type="ECO:0000313" key="4">
    <source>
        <dbReference type="Proteomes" id="UP000683575"/>
    </source>
</evidence>
<proteinExistence type="inferred from homology"/>
<protein>
    <submittedName>
        <fullName evidence="3">Glycoside hydrolase family 16 protein</fullName>
    </submittedName>
</protein>
<feature type="domain" description="GH16" evidence="2">
    <location>
        <begin position="148"/>
        <end position="391"/>
    </location>
</feature>
<dbReference type="CDD" id="cd00413">
    <property type="entry name" value="Glyco_hydrolase_16"/>
    <property type="match status" value="1"/>
</dbReference>
<dbReference type="PANTHER" id="PTHR10963:SF55">
    <property type="entry name" value="GLYCOSIDE HYDROLASE FAMILY 16 PROTEIN"/>
    <property type="match status" value="1"/>
</dbReference>
<dbReference type="InterPro" id="IPR050546">
    <property type="entry name" value="Glycosyl_Hydrlase_16"/>
</dbReference>
<dbReference type="RefSeq" id="WP_216941071.1">
    <property type="nucleotide sequence ID" value="NZ_CP077062.1"/>
</dbReference>
<dbReference type="GO" id="GO:0004553">
    <property type="term" value="F:hydrolase activity, hydrolyzing O-glycosyl compounds"/>
    <property type="evidence" value="ECO:0007669"/>
    <property type="project" value="InterPro"/>
</dbReference>
<comment type="similarity">
    <text evidence="1">Belongs to the glycosyl hydrolase 16 family.</text>
</comment>
<keyword evidence="4" id="KW-1185">Reference proteome</keyword>
<keyword evidence="3" id="KW-0378">Hydrolase</keyword>
<dbReference type="AlphaFoldDB" id="A0A975T1C4"/>
<dbReference type="Proteomes" id="UP000683575">
    <property type="component" value="Chromosome"/>
</dbReference>
<gene>
    <name evidence="3" type="ORF">KRR39_05385</name>
</gene>
<reference evidence="3" key="1">
    <citation type="submission" date="2021-06" db="EMBL/GenBank/DDBJ databases">
        <title>Complete genome sequence of Nocardioides sp. G188.</title>
        <authorList>
            <person name="Im W.-T."/>
        </authorList>
    </citation>
    <scope>NUCLEOTIDE SEQUENCE</scope>
    <source>
        <strain evidence="3">G188</strain>
    </source>
</reference>
<dbReference type="KEGG" id="nps:KRR39_05385"/>